<name>A0A7J7P9P4_9MAGN</name>
<evidence type="ECO:0000313" key="6">
    <source>
        <dbReference type="Proteomes" id="UP000541444"/>
    </source>
</evidence>
<evidence type="ECO:0000259" key="4">
    <source>
        <dbReference type="Pfam" id="PF22936"/>
    </source>
</evidence>
<evidence type="ECO:0000256" key="3">
    <source>
        <dbReference type="SAM" id="Phobius"/>
    </source>
</evidence>
<evidence type="ECO:0000256" key="2">
    <source>
        <dbReference type="ARBA" id="ARBA00023157"/>
    </source>
</evidence>
<dbReference type="EMBL" id="JACGCM010000121">
    <property type="protein sequence ID" value="KAF6176060.1"/>
    <property type="molecule type" value="Genomic_DNA"/>
</dbReference>
<proteinExistence type="inferred from homology"/>
<comment type="similarity">
    <text evidence="1">Belongs to the Ole e I family.</text>
</comment>
<dbReference type="Proteomes" id="UP000541444">
    <property type="component" value="Unassembled WGS sequence"/>
</dbReference>
<feature type="domain" description="Retrovirus-related Pol polyprotein from transposon TNT 1-94-like beta-barrel" evidence="4">
    <location>
        <begin position="111"/>
        <end position="135"/>
    </location>
</feature>
<dbReference type="InterPro" id="IPR054722">
    <property type="entry name" value="PolX-like_BBD"/>
</dbReference>
<keyword evidence="3" id="KW-1133">Transmembrane helix</keyword>
<comment type="caution">
    <text evidence="5">The sequence shown here is derived from an EMBL/GenBank/DDBJ whole genome shotgun (WGS) entry which is preliminary data.</text>
</comment>
<dbReference type="PANTHER" id="PTHR31614:SF2">
    <property type="entry name" value="F28N24.16 PROTEIN"/>
    <property type="match status" value="1"/>
</dbReference>
<dbReference type="AlphaFoldDB" id="A0A7J7P9P4"/>
<protein>
    <recommendedName>
        <fullName evidence="4">Retrovirus-related Pol polyprotein from transposon TNT 1-94-like beta-barrel domain-containing protein</fullName>
    </recommendedName>
</protein>
<reference evidence="5 6" key="1">
    <citation type="journal article" date="2020" name="IScience">
        <title>Genome Sequencing of the Endangered Kingdonia uniflora (Circaeasteraceae, Ranunculales) Reveals Potential Mechanisms of Evolutionary Specialization.</title>
        <authorList>
            <person name="Sun Y."/>
            <person name="Deng T."/>
            <person name="Zhang A."/>
            <person name="Moore M.J."/>
            <person name="Landis J.B."/>
            <person name="Lin N."/>
            <person name="Zhang H."/>
            <person name="Zhang X."/>
            <person name="Huang J."/>
            <person name="Zhang X."/>
            <person name="Sun H."/>
            <person name="Wang H."/>
        </authorList>
    </citation>
    <scope>NUCLEOTIDE SEQUENCE [LARGE SCALE GENOMIC DNA]</scope>
    <source>
        <strain evidence="5">TB1705</strain>
        <tissue evidence="5">Leaf</tissue>
    </source>
</reference>
<sequence>MYRKETLSFEEVTSTFLSEEKRLKGSESFGENSAIVVSGKRSFNRFKKGTCWSYRQSGHYRSNCKAGKCNGASSVRGSESDTNKLTTVTSNDGDEALLVVADDGSRHDRGWVLDSGATTHVCSQKAWFDNYARMAKCNQAAVILLASAFCFLSLVGLAQSSTNNYLFVSGKVYCDTCRVAFETQLSKYIPGATVRLECRDREAGQVTYSLEGATDVTGTYKLPIEGNHEEEICEVILIKSPLTDCNEIVNGRDRARILISTNNGIADLGRYANTLGFSRKEPVAGCDEVLRAMGLVPQELMP</sequence>
<dbReference type="OrthoDB" id="1888725at2759"/>
<dbReference type="InterPro" id="IPR006041">
    <property type="entry name" value="Pollen_Ole_e1_allergen"/>
</dbReference>
<dbReference type="PANTHER" id="PTHR31614">
    <property type="entry name" value="PROTEIN DOWNSTREAM OF FLC-RELATED"/>
    <property type="match status" value="1"/>
</dbReference>
<keyword evidence="2" id="KW-1015">Disulfide bond</keyword>
<keyword evidence="3" id="KW-0472">Membrane</keyword>
<evidence type="ECO:0000313" key="5">
    <source>
        <dbReference type="EMBL" id="KAF6176060.1"/>
    </source>
</evidence>
<dbReference type="Pfam" id="PF01190">
    <property type="entry name" value="Pollen_Ole_e_1"/>
    <property type="match status" value="1"/>
</dbReference>
<keyword evidence="6" id="KW-1185">Reference proteome</keyword>
<gene>
    <name evidence="5" type="ORF">GIB67_000154</name>
</gene>
<dbReference type="Pfam" id="PF22936">
    <property type="entry name" value="Pol_BBD"/>
    <property type="match status" value="1"/>
</dbReference>
<feature type="transmembrane region" description="Helical" evidence="3">
    <location>
        <begin position="140"/>
        <end position="158"/>
    </location>
</feature>
<accession>A0A7J7P9P4</accession>
<evidence type="ECO:0000256" key="1">
    <source>
        <dbReference type="ARBA" id="ARBA00010049"/>
    </source>
</evidence>
<keyword evidence="3" id="KW-0812">Transmembrane</keyword>
<organism evidence="5 6">
    <name type="scientific">Kingdonia uniflora</name>
    <dbReference type="NCBI Taxonomy" id="39325"/>
    <lineage>
        <taxon>Eukaryota</taxon>
        <taxon>Viridiplantae</taxon>
        <taxon>Streptophyta</taxon>
        <taxon>Embryophyta</taxon>
        <taxon>Tracheophyta</taxon>
        <taxon>Spermatophyta</taxon>
        <taxon>Magnoliopsida</taxon>
        <taxon>Ranunculales</taxon>
        <taxon>Circaeasteraceae</taxon>
        <taxon>Kingdonia</taxon>
    </lineage>
</organism>